<evidence type="ECO:0000313" key="3">
    <source>
        <dbReference type="Proteomes" id="UP001357452"/>
    </source>
</evidence>
<dbReference type="InterPro" id="IPR001437">
    <property type="entry name" value="Tscrpt_elong_fac_GreA/B_C"/>
</dbReference>
<keyword evidence="2" id="KW-0251">Elongation factor</keyword>
<dbReference type="Gene3D" id="3.10.50.30">
    <property type="entry name" value="Transcription elongation factor, GreA/GreB, C-terminal domain"/>
    <property type="match status" value="1"/>
</dbReference>
<protein>
    <submittedName>
        <fullName evidence="2">GreA/GreB family elongation factor</fullName>
    </submittedName>
</protein>
<dbReference type="SUPFAM" id="SSF54534">
    <property type="entry name" value="FKBP-like"/>
    <property type="match status" value="1"/>
</dbReference>
<dbReference type="Proteomes" id="UP001357452">
    <property type="component" value="Unassembled WGS sequence"/>
</dbReference>
<dbReference type="GO" id="GO:0003746">
    <property type="term" value="F:translation elongation factor activity"/>
    <property type="evidence" value="ECO:0007669"/>
    <property type="project" value="UniProtKB-KW"/>
</dbReference>
<feature type="domain" description="Transcription elongation factor GreA/GreB C-terminal" evidence="1">
    <location>
        <begin position="58"/>
        <end position="126"/>
    </location>
</feature>
<comment type="caution">
    <text evidence="2">The sequence shown here is derived from an EMBL/GenBank/DDBJ whole genome shotgun (WGS) entry which is preliminary data.</text>
</comment>
<keyword evidence="3" id="KW-1185">Reference proteome</keyword>
<evidence type="ECO:0000259" key="1">
    <source>
        <dbReference type="Pfam" id="PF01272"/>
    </source>
</evidence>
<organism evidence="2 3">
    <name type="scientific">Niabella digestorum</name>
    <dbReference type="NCBI Taxonomy" id="3117701"/>
    <lineage>
        <taxon>Bacteria</taxon>
        <taxon>Pseudomonadati</taxon>
        <taxon>Bacteroidota</taxon>
        <taxon>Chitinophagia</taxon>
        <taxon>Chitinophagales</taxon>
        <taxon>Chitinophagaceae</taxon>
        <taxon>Niabella</taxon>
    </lineage>
</organism>
<proteinExistence type="predicted"/>
<gene>
    <name evidence="2" type="ORF">V2H41_11925</name>
</gene>
<accession>A0ABU7RJ05</accession>
<dbReference type="InterPro" id="IPR036953">
    <property type="entry name" value="GreA/GreB_C_sf"/>
</dbReference>
<sequence length="131" mass="15029">MDNKWILLDEDHKLITKALESDPKFKSLSEADQQKVLDRLSAATVVSAYDFPNTVSRLYDTITLREIQTRKNLTLKLVPPEESNENIYRISVLTPLGMRLMGVQKGDGIFWTTGKKRRQYVVLNITNAVYV</sequence>
<evidence type="ECO:0000313" key="2">
    <source>
        <dbReference type="EMBL" id="MEE6187980.1"/>
    </source>
</evidence>
<keyword evidence="2" id="KW-0648">Protein biosynthesis</keyword>
<name>A0ABU7RJ05_9BACT</name>
<reference evidence="2 3" key="1">
    <citation type="submission" date="2024-01" db="EMBL/GenBank/DDBJ databases">
        <title>Niabella digestum sp. nov., isolated from waste digestion system.</title>
        <authorList>
            <person name="Zhang L."/>
        </authorList>
    </citation>
    <scope>NUCLEOTIDE SEQUENCE [LARGE SCALE GENOMIC DNA]</scope>
    <source>
        <strain evidence="2 3">A18</strain>
    </source>
</reference>
<dbReference type="EMBL" id="JAZGLY010000007">
    <property type="protein sequence ID" value="MEE6187980.1"/>
    <property type="molecule type" value="Genomic_DNA"/>
</dbReference>
<dbReference type="RefSeq" id="WP_330975385.1">
    <property type="nucleotide sequence ID" value="NZ_JAZGLY010000007.1"/>
</dbReference>
<dbReference type="Pfam" id="PF01272">
    <property type="entry name" value="GreA_GreB"/>
    <property type="match status" value="1"/>
</dbReference>